<dbReference type="PANTHER" id="PTHR31451">
    <property type="match status" value="1"/>
</dbReference>
<feature type="domain" description="Glycoside hydrolase family 5" evidence="6">
    <location>
        <begin position="33"/>
        <end position="437"/>
    </location>
</feature>
<dbReference type="OrthoDB" id="9801493at2"/>
<evidence type="ECO:0000256" key="2">
    <source>
        <dbReference type="ARBA" id="ARBA00012706"/>
    </source>
</evidence>
<evidence type="ECO:0000256" key="3">
    <source>
        <dbReference type="ARBA" id="ARBA00022801"/>
    </source>
</evidence>
<reference evidence="7 8" key="1">
    <citation type="journal article" date="2015" name="Stand. Genomic Sci.">
        <title>Genomic Encyclopedia of Bacterial and Archaeal Type Strains, Phase III: the genomes of soil and plant-associated and newly described type strains.</title>
        <authorList>
            <person name="Whitman W.B."/>
            <person name="Woyke T."/>
            <person name="Klenk H.P."/>
            <person name="Zhou Y."/>
            <person name="Lilburn T.G."/>
            <person name="Beck B.J."/>
            <person name="De Vos P."/>
            <person name="Vandamme P."/>
            <person name="Eisen J.A."/>
            <person name="Garrity G."/>
            <person name="Hugenholtz P."/>
            <person name="Kyrpides N.C."/>
        </authorList>
    </citation>
    <scope>NUCLEOTIDE SEQUENCE [LARGE SCALE GENOMIC DNA]</scope>
    <source>
        <strain evidence="7 8">CGMCC 1.10822</strain>
    </source>
</reference>
<keyword evidence="3" id="KW-0378">Hydrolase</keyword>
<evidence type="ECO:0000313" key="8">
    <source>
        <dbReference type="Proteomes" id="UP000318431"/>
    </source>
</evidence>
<feature type="chain" id="PRO_5021776502" description="mannan endo-1,4-beta-mannosidase" evidence="5">
    <location>
        <begin position="23"/>
        <end position="444"/>
    </location>
</feature>
<accession>A0A562RBQ8</accession>
<comment type="catalytic activity">
    <reaction evidence="1">
        <text>Random hydrolysis of (1-&gt;4)-beta-D-mannosidic linkages in mannans, galactomannans and glucomannans.</text>
        <dbReference type="EC" id="3.2.1.78"/>
    </reaction>
</comment>
<protein>
    <recommendedName>
        <fullName evidence="2">mannan endo-1,4-beta-mannosidase</fullName>
        <ecNumber evidence="2">3.2.1.78</ecNumber>
    </recommendedName>
</protein>
<dbReference type="Proteomes" id="UP000318431">
    <property type="component" value="Unassembled WGS sequence"/>
</dbReference>
<keyword evidence="8" id="KW-1185">Reference proteome</keyword>
<evidence type="ECO:0000313" key="7">
    <source>
        <dbReference type="EMBL" id="TWI66499.1"/>
    </source>
</evidence>
<dbReference type="RefSeq" id="WP_145649117.1">
    <property type="nucleotide sequence ID" value="NZ_VLLB01000003.1"/>
</dbReference>
<evidence type="ECO:0000256" key="5">
    <source>
        <dbReference type="SAM" id="SignalP"/>
    </source>
</evidence>
<keyword evidence="5" id="KW-0732">Signal</keyword>
<organism evidence="7 8">
    <name type="scientific">Pseudoduganella lurida</name>
    <dbReference type="NCBI Taxonomy" id="1036180"/>
    <lineage>
        <taxon>Bacteria</taxon>
        <taxon>Pseudomonadati</taxon>
        <taxon>Pseudomonadota</taxon>
        <taxon>Betaproteobacteria</taxon>
        <taxon>Burkholderiales</taxon>
        <taxon>Oxalobacteraceae</taxon>
        <taxon>Telluria group</taxon>
        <taxon>Pseudoduganella</taxon>
    </lineage>
</organism>
<dbReference type="SUPFAM" id="SSF51445">
    <property type="entry name" value="(Trans)glycosidases"/>
    <property type="match status" value="1"/>
</dbReference>
<proteinExistence type="predicted"/>
<comment type="caution">
    <text evidence="7">The sequence shown here is derived from an EMBL/GenBank/DDBJ whole genome shotgun (WGS) entry which is preliminary data.</text>
</comment>
<dbReference type="EC" id="3.2.1.78" evidence="2"/>
<dbReference type="GO" id="GO:0000272">
    <property type="term" value="P:polysaccharide catabolic process"/>
    <property type="evidence" value="ECO:0007669"/>
    <property type="project" value="InterPro"/>
</dbReference>
<dbReference type="GO" id="GO:0016985">
    <property type="term" value="F:mannan endo-1,4-beta-mannosidase activity"/>
    <property type="evidence" value="ECO:0007669"/>
    <property type="project" value="TreeGrafter"/>
</dbReference>
<dbReference type="Pfam" id="PF26410">
    <property type="entry name" value="GH5_mannosidase"/>
    <property type="match status" value="1"/>
</dbReference>
<dbReference type="AlphaFoldDB" id="A0A562RBQ8"/>
<evidence type="ECO:0000259" key="6">
    <source>
        <dbReference type="Pfam" id="PF26410"/>
    </source>
</evidence>
<sequence length="444" mass="49490">MKKTIALAAALLMMGVVPAASAAVKDAAKDNPFVAVQKTHFTRNGNPYYIAGANFWYGAYLGANDRPRLLKELDTLKGLGINNLRVLAVSEQTDMKSAVRPATTSAPGQYDERLLAGMDVLLAEMGRRDMTAVIYLNNFWQWSGGMTQYLNWFAGTPALDPNVTKDYDTYMRETARFYTNDKAQAEYRNVIRTFIGRTNTVTGKPYAGDPVIMSWQLANEPRPGNAGVSPQEKAIYVKWIADTAAYIRGLDGNHLVSTGSEGLAGSAQDAALFEQAHASRDVDYLTYHLWPKNWGWIDSKRVDATWSGALEKSSHYLNVHIDYAKKLGKPIVLEEFGMDRDGASFDVKASTTVRDRFYKVVFDVVVGRAERGDPVAGFNFWAWGGTGRAANADYWWKEGNDLMGDPPQEEQGLYSVFDTDRSTLALIRQYADRLHALERKRGQK</sequence>
<dbReference type="InterPro" id="IPR045053">
    <property type="entry name" value="MAN-like"/>
</dbReference>
<name>A0A562RBQ8_9BURK</name>
<dbReference type="InterPro" id="IPR017853">
    <property type="entry name" value="GH"/>
</dbReference>
<evidence type="ECO:0000256" key="1">
    <source>
        <dbReference type="ARBA" id="ARBA00001678"/>
    </source>
</evidence>
<dbReference type="EMBL" id="VLLB01000003">
    <property type="protein sequence ID" value="TWI66499.1"/>
    <property type="molecule type" value="Genomic_DNA"/>
</dbReference>
<feature type="signal peptide" evidence="5">
    <location>
        <begin position="1"/>
        <end position="22"/>
    </location>
</feature>
<dbReference type="InterPro" id="IPR001547">
    <property type="entry name" value="Glyco_hydro_5"/>
</dbReference>
<dbReference type="Gene3D" id="3.20.20.80">
    <property type="entry name" value="Glycosidases"/>
    <property type="match status" value="1"/>
</dbReference>
<keyword evidence="4" id="KW-0326">Glycosidase</keyword>
<evidence type="ECO:0000256" key="4">
    <source>
        <dbReference type="ARBA" id="ARBA00023295"/>
    </source>
</evidence>
<dbReference type="PANTHER" id="PTHR31451:SF40">
    <property type="entry name" value="GLYCOSIDE HYDROLASE FAMILY 5 DOMAIN-CONTAINING PROTEIN"/>
    <property type="match status" value="1"/>
</dbReference>
<gene>
    <name evidence="7" type="ORF">IP91_02316</name>
</gene>